<dbReference type="RefSeq" id="WP_163892974.1">
    <property type="nucleotide sequence ID" value="NZ_JAAFYS010000002.1"/>
</dbReference>
<keyword evidence="7 8" id="KW-0472">Membrane</keyword>
<feature type="transmembrane region" description="Helical" evidence="8">
    <location>
        <begin position="20"/>
        <end position="40"/>
    </location>
</feature>
<proteinExistence type="inferred from homology"/>
<dbReference type="Gene3D" id="1.10.3470.10">
    <property type="entry name" value="ABC transporter involved in vitamin B12 uptake, BtuC"/>
    <property type="match status" value="1"/>
</dbReference>
<accession>A0A6B2JXI6</accession>
<dbReference type="AlphaFoldDB" id="A0A6B2JXI6"/>
<dbReference type="Pfam" id="PF01032">
    <property type="entry name" value="FecCD"/>
    <property type="match status" value="1"/>
</dbReference>
<comment type="caution">
    <text evidence="9">The sequence shown here is derived from an EMBL/GenBank/DDBJ whole genome shotgun (WGS) entry which is preliminary data.</text>
</comment>
<keyword evidence="10" id="KW-1185">Reference proteome</keyword>
<dbReference type="EMBL" id="JAAGAB010000002">
    <property type="protein sequence ID" value="NDV01319.1"/>
    <property type="molecule type" value="Genomic_DNA"/>
</dbReference>
<keyword evidence="4" id="KW-1003">Cell membrane</keyword>
<keyword evidence="3" id="KW-0813">Transport</keyword>
<organism evidence="9 10">
    <name type="scientific">Pseudoroseicyclus tamaricis</name>
    <dbReference type="NCBI Taxonomy" id="2705421"/>
    <lineage>
        <taxon>Bacteria</taxon>
        <taxon>Pseudomonadati</taxon>
        <taxon>Pseudomonadota</taxon>
        <taxon>Alphaproteobacteria</taxon>
        <taxon>Rhodobacterales</taxon>
        <taxon>Paracoccaceae</taxon>
        <taxon>Pseudoroseicyclus</taxon>
    </lineage>
</organism>
<feature type="transmembrane region" description="Helical" evidence="8">
    <location>
        <begin position="84"/>
        <end position="105"/>
    </location>
</feature>
<feature type="transmembrane region" description="Helical" evidence="8">
    <location>
        <begin position="190"/>
        <end position="207"/>
    </location>
</feature>
<evidence type="ECO:0000313" key="10">
    <source>
        <dbReference type="Proteomes" id="UP000474757"/>
    </source>
</evidence>
<comment type="similarity">
    <text evidence="2">Belongs to the binding-protein-dependent transport system permease family. FecCD subfamily.</text>
</comment>
<dbReference type="InterPro" id="IPR037294">
    <property type="entry name" value="ABC_BtuC-like"/>
</dbReference>
<feature type="transmembrane region" description="Helical" evidence="8">
    <location>
        <begin position="302"/>
        <end position="323"/>
    </location>
</feature>
<dbReference type="PANTHER" id="PTHR30472:SF19">
    <property type="entry name" value="PETROBACTIN IMPORT SYSTEM PERMEASE PROTEIN YCLO"/>
    <property type="match status" value="1"/>
</dbReference>
<evidence type="ECO:0000256" key="5">
    <source>
        <dbReference type="ARBA" id="ARBA00022692"/>
    </source>
</evidence>
<sequence length="328" mass="35057">MHAEALPAPRARPRSPHLKPLVLSALALLTACVLFMTLGTRGDWGFVLAFRGPKLVALVTIAAAVAVSTVAFQTVTGNRILTPAIMGFDALYLVLQTGLVFFLSAGEYGALGSLPRFALVTAAMMSAALLLFGVLLRQGSDLNRLVLTGIILGTLLRSLSTFMNRLMDPAEYAMVQVVSFARFNTIDKDLVWIALPLTALAMAALMLRHRRLDVMALGRDAATGLGLDHAKESRWVLLLVSLLVAIPTALVGPVVFFGLLVSALAHQIAGTWRHAVLLPVAALVSATVLVGCQTLFERVLGFQATVSVVIEALGGLVFLYLILRRPAR</sequence>
<evidence type="ECO:0000256" key="4">
    <source>
        <dbReference type="ARBA" id="ARBA00022475"/>
    </source>
</evidence>
<dbReference type="InterPro" id="IPR000522">
    <property type="entry name" value="ABC_transptr_permease_BtuC"/>
</dbReference>
<reference evidence="9 10" key="1">
    <citation type="submission" date="2020-02" db="EMBL/GenBank/DDBJ databases">
        <title>Pseudoroseicyclus tamarix, sp. nov., isolated from offshore sediment of a Tamarix chinensis forest.</title>
        <authorList>
            <person name="Gai Y."/>
        </authorList>
    </citation>
    <scope>NUCLEOTIDE SEQUENCE [LARGE SCALE GENOMIC DNA]</scope>
    <source>
        <strain evidence="9 10">CLL3-39</strain>
    </source>
</reference>
<dbReference type="GO" id="GO:0005886">
    <property type="term" value="C:plasma membrane"/>
    <property type="evidence" value="ECO:0007669"/>
    <property type="project" value="UniProtKB-SubCell"/>
</dbReference>
<feature type="transmembrane region" description="Helical" evidence="8">
    <location>
        <begin position="276"/>
        <end position="296"/>
    </location>
</feature>
<dbReference type="PANTHER" id="PTHR30472">
    <property type="entry name" value="FERRIC ENTEROBACTIN TRANSPORT SYSTEM PERMEASE PROTEIN"/>
    <property type="match status" value="1"/>
</dbReference>
<dbReference type="GO" id="GO:0033214">
    <property type="term" value="P:siderophore-iron import into cell"/>
    <property type="evidence" value="ECO:0007669"/>
    <property type="project" value="TreeGrafter"/>
</dbReference>
<feature type="transmembrane region" description="Helical" evidence="8">
    <location>
        <begin position="52"/>
        <end position="72"/>
    </location>
</feature>
<keyword evidence="6 8" id="KW-1133">Transmembrane helix</keyword>
<dbReference type="Proteomes" id="UP000474757">
    <property type="component" value="Unassembled WGS sequence"/>
</dbReference>
<dbReference type="GO" id="GO:0022857">
    <property type="term" value="F:transmembrane transporter activity"/>
    <property type="evidence" value="ECO:0007669"/>
    <property type="project" value="InterPro"/>
</dbReference>
<evidence type="ECO:0000313" key="9">
    <source>
        <dbReference type="EMBL" id="NDV01319.1"/>
    </source>
</evidence>
<evidence type="ECO:0000256" key="1">
    <source>
        <dbReference type="ARBA" id="ARBA00004651"/>
    </source>
</evidence>
<evidence type="ECO:0000256" key="3">
    <source>
        <dbReference type="ARBA" id="ARBA00022448"/>
    </source>
</evidence>
<feature type="transmembrane region" description="Helical" evidence="8">
    <location>
        <begin position="235"/>
        <end position="264"/>
    </location>
</feature>
<protein>
    <submittedName>
        <fullName evidence="9">Iron chelate uptake ABC transporter family permease subunit</fullName>
    </submittedName>
</protein>
<name>A0A6B2JXI6_9RHOB</name>
<evidence type="ECO:0000256" key="7">
    <source>
        <dbReference type="ARBA" id="ARBA00023136"/>
    </source>
</evidence>
<evidence type="ECO:0000256" key="2">
    <source>
        <dbReference type="ARBA" id="ARBA00007935"/>
    </source>
</evidence>
<feature type="transmembrane region" description="Helical" evidence="8">
    <location>
        <begin position="117"/>
        <end position="136"/>
    </location>
</feature>
<keyword evidence="5 8" id="KW-0812">Transmembrane</keyword>
<comment type="subcellular location">
    <subcellularLocation>
        <location evidence="1">Cell membrane</location>
        <topology evidence="1">Multi-pass membrane protein</topology>
    </subcellularLocation>
</comment>
<gene>
    <name evidence="9" type="ORF">GZA08_10120</name>
</gene>
<dbReference type="SUPFAM" id="SSF81345">
    <property type="entry name" value="ABC transporter involved in vitamin B12 uptake, BtuC"/>
    <property type="match status" value="1"/>
</dbReference>
<evidence type="ECO:0000256" key="6">
    <source>
        <dbReference type="ARBA" id="ARBA00022989"/>
    </source>
</evidence>
<evidence type="ECO:0000256" key="8">
    <source>
        <dbReference type="SAM" id="Phobius"/>
    </source>
</evidence>